<dbReference type="Pfam" id="PF01425">
    <property type="entry name" value="Amidase"/>
    <property type="match status" value="1"/>
</dbReference>
<dbReference type="RefSeq" id="WP_115220187.1">
    <property type="nucleotide sequence ID" value="NZ_UGOA01000001.1"/>
</dbReference>
<gene>
    <name evidence="2" type="primary">gatA_1</name>
    <name evidence="2" type="ORF">NCTC13292_00288</name>
</gene>
<dbReference type="PANTHER" id="PTHR43372">
    <property type="entry name" value="FATTY-ACID AMIDE HYDROLASE"/>
    <property type="match status" value="1"/>
</dbReference>
<evidence type="ECO:0000313" key="3">
    <source>
        <dbReference type="Proteomes" id="UP000254677"/>
    </source>
</evidence>
<protein>
    <submittedName>
        <fullName evidence="2">Amidase family protein</fullName>
        <ecNumber evidence="2">3.5.1.4</ecNumber>
        <ecNumber evidence="2">6.3.5.-</ecNumber>
    </submittedName>
</protein>
<evidence type="ECO:0000259" key="1">
    <source>
        <dbReference type="Pfam" id="PF01425"/>
    </source>
</evidence>
<dbReference type="EC" id="3.5.1.4" evidence="2"/>
<proteinExistence type="predicted"/>
<keyword evidence="2" id="KW-0436">Ligase</keyword>
<dbReference type="AlphaFoldDB" id="A0A378IZ68"/>
<dbReference type="InterPro" id="IPR052739">
    <property type="entry name" value="FAAH2"/>
</dbReference>
<name>A0A378IZ68_9GAMM</name>
<dbReference type="InterPro" id="IPR036928">
    <property type="entry name" value="AS_sf"/>
</dbReference>
<dbReference type="EC" id="6.3.5.-" evidence="2"/>
<keyword evidence="2" id="KW-0378">Hydrolase</keyword>
<sequence>MDNIHQLTALEIIRHIQKKALSAKEVMLAHLEQIEKINPVVNALTQRFTPEECLQQAVYVDKAIAAKKSLKKLTGLPVAIKDALKVDGLICSSGSPGFYKAGKAQQDATLVARLKAEGAIVIGLTNVPEMCRGGDSDNLIYGRTNNPYDLDKTCGGSSGGAAALIAAGGVPFAIGSDGGGSLVQPAHCCGIVALKPTHGHLPSTGTVGGDSPGLIGPMLTYGPMARSINDLRLGLSVLAGPDQFDPYAIPVPIEPAPPLKKLRVAYFTENGFTPVEQEIQQVVKAAALALQDEVAIVVEERPACVSQSFALHWDLFLGGDQGAGFKQVLHQLGIETLSWELREFLRQAENCQFSMTQLYHRMREIDLFRSELFSFMNKYDVLISPVFPKVAKPHGIGIKEISDFSYAMTHNLSRCPTVSLRCGTSAAGLPIGIQIAANRWKDTTALAVAERLEELLGGYKPPIILNT</sequence>
<keyword evidence="3" id="KW-1185">Reference proteome</keyword>
<dbReference type="Proteomes" id="UP000254677">
    <property type="component" value="Unassembled WGS sequence"/>
</dbReference>
<feature type="domain" description="Amidase" evidence="1">
    <location>
        <begin position="25"/>
        <end position="445"/>
    </location>
</feature>
<dbReference type="Gene3D" id="3.90.1300.10">
    <property type="entry name" value="Amidase signature (AS) domain"/>
    <property type="match status" value="1"/>
</dbReference>
<evidence type="ECO:0000313" key="2">
    <source>
        <dbReference type="EMBL" id="STX40539.1"/>
    </source>
</evidence>
<accession>A0A378IZ68</accession>
<dbReference type="GO" id="GO:0016874">
    <property type="term" value="F:ligase activity"/>
    <property type="evidence" value="ECO:0007669"/>
    <property type="project" value="UniProtKB-KW"/>
</dbReference>
<dbReference type="PANTHER" id="PTHR43372:SF4">
    <property type="entry name" value="FATTY-ACID AMIDE HYDROLASE 2"/>
    <property type="match status" value="1"/>
</dbReference>
<dbReference type="GO" id="GO:0004040">
    <property type="term" value="F:amidase activity"/>
    <property type="evidence" value="ECO:0007669"/>
    <property type="project" value="UniProtKB-EC"/>
</dbReference>
<dbReference type="OrthoDB" id="8872210at2"/>
<dbReference type="SUPFAM" id="SSF75304">
    <property type="entry name" value="Amidase signature (AS) enzymes"/>
    <property type="match status" value="1"/>
</dbReference>
<organism evidence="2 3">
    <name type="scientific">Legionella donaldsonii</name>
    <dbReference type="NCBI Taxonomy" id="45060"/>
    <lineage>
        <taxon>Bacteria</taxon>
        <taxon>Pseudomonadati</taxon>
        <taxon>Pseudomonadota</taxon>
        <taxon>Gammaproteobacteria</taxon>
        <taxon>Legionellales</taxon>
        <taxon>Legionellaceae</taxon>
        <taxon>Legionella</taxon>
    </lineage>
</organism>
<dbReference type="EMBL" id="UGOA01000001">
    <property type="protein sequence ID" value="STX40539.1"/>
    <property type="molecule type" value="Genomic_DNA"/>
</dbReference>
<dbReference type="InterPro" id="IPR023631">
    <property type="entry name" value="Amidase_dom"/>
</dbReference>
<reference evidence="2 3" key="1">
    <citation type="submission" date="2018-06" db="EMBL/GenBank/DDBJ databases">
        <authorList>
            <consortium name="Pathogen Informatics"/>
            <person name="Doyle S."/>
        </authorList>
    </citation>
    <scope>NUCLEOTIDE SEQUENCE [LARGE SCALE GENOMIC DNA]</scope>
    <source>
        <strain evidence="2 3">NCTC13292</strain>
    </source>
</reference>
<dbReference type="GO" id="GO:0012505">
    <property type="term" value="C:endomembrane system"/>
    <property type="evidence" value="ECO:0007669"/>
    <property type="project" value="TreeGrafter"/>
</dbReference>